<comment type="caution">
    <text evidence="2">The sequence shown here is derived from an EMBL/GenBank/DDBJ whole genome shotgun (WGS) entry which is preliminary data.</text>
</comment>
<protein>
    <submittedName>
        <fullName evidence="2">Uncharacterized protein</fullName>
    </submittedName>
</protein>
<evidence type="ECO:0000313" key="2">
    <source>
        <dbReference type="EMBL" id="GLR68831.1"/>
    </source>
</evidence>
<dbReference type="EMBL" id="BSOS01000097">
    <property type="protein sequence ID" value="GLR68831.1"/>
    <property type="molecule type" value="Genomic_DNA"/>
</dbReference>
<organism evidence="2 3">
    <name type="scientific">Acidocella aquatica</name>
    <dbReference type="NCBI Taxonomy" id="1922313"/>
    <lineage>
        <taxon>Bacteria</taxon>
        <taxon>Pseudomonadati</taxon>
        <taxon>Pseudomonadota</taxon>
        <taxon>Alphaproteobacteria</taxon>
        <taxon>Acetobacterales</taxon>
        <taxon>Acidocellaceae</taxon>
        <taxon>Acidocella</taxon>
    </lineage>
</organism>
<evidence type="ECO:0000256" key="1">
    <source>
        <dbReference type="SAM" id="MobiDB-lite"/>
    </source>
</evidence>
<dbReference type="Proteomes" id="UP001156641">
    <property type="component" value="Unassembled WGS sequence"/>
</dbReference>
<feature type="compositionally biased region" description="Basic and acidic residues" evidence="1">
    <location>
        <begin position="37"/>
        <end position="49"/>
    </location>
</feature>
<dbReference type="RefSeq" id="WP_284259692.1">
    <property type="nucleotide sequence ID" value="NZ_BSOS01000097.1"/>
</dbReference>
<feature type="region of interest" description="Disordered" evidence="1">
    <location>
        <begin position="31"/>
        <end position="74"/>
    </location>
</feature>
<name>A0ABQ6AA78_9PROT</name>
<gene>
    <name evidence="2" type="ORF">GCM10010909_35130</name>
</gene>
<reference evidence="3" key="1">
    <citation type="journal article" date="2019" name="Int. J. Syst. Evol. Microbiol.">
        <title>The Global Catalogue of Microorganisms (GCM) 10K type strain sequencing project: providing services to taxonomists for standard genome sequencing and annotation.</title>
        <authorList>
            <consortium name="The Broad Institute Genomics Platform"/>
            <consortium name="The Broad Institute Genome Sequencing Center for Infectious Disease"/>
            <person name="Wu L."/>
            <person name="Ma J."/>
        </authorList>
    </citation>
    <scope>NUCLEOTIDE SEQUENCE [LARGE SCALE GENOMIC DNA]</scope>
    <source>
        <strain evidence="3">NBRC 112502</strain>
    </source>
</reference>
<evidence type="ECO:0000313" key="3">
    <source>
        <dbReference type="Proteomes" id="UP001156641"/>
    </source>
</evidence>
<proteinExistence type="predicted"/>
<accession>A0ABQ6AA78</accession>
<sequence length="74" mass="7907">MSEIESNLDKAASAYWMSVAAKAGPDDALAVSNASNLERDSRAEARIPDSPRQPTLNTMEAPPLDVLKSQPLVP</sequence>
<keyword evidence="3" id="KW-1185">Reference proteome</keyword>